<dbReference type="EMBL" id="BGPR01002084">
    <property type="protein sequence ID" value="GBM67445.1"/>
    <property type="molecule type" value="Genomic_DNA"/>
</dbReference>
<keyword evidence="2" id="KW-1185">Reference proteome</keyword>
<dbReference type="AlphaFoldDB" id="A0A4Y2HQ30"/>
<sequence>MILIVRKPQRTTITAASPFGKSDGFCPPLDIYSALNKADLLCGLGNHQESHRFRLKLRGRSSRLGFREQYGGCEKRITGFVSDFPRPQITTGKRNDYRLRQAAFVCRLVMVGCSNSRQRPCRKRSLVALFGGK</sequence>
<evidence type="ECO:0000313" key="2">
    <source>
        <dbReference type="Proteomes" id="UP000499080"/>
    </source>
</evidence>
<protein>
    <submittedName>
        <fullName evidence="1">Uncharacterized protein</fullName>
    </submittedName>
</protein>
<name>A0A4Y2HQ30_ARAVE</name>
<dbReference type="Proteomes" id="UP000499080">
    <property type="component" value="Unassembled WGS sequence"/>
</dbReference>
<accession>A0A4Y2HQ30</accession>
<comment type="caution">
    <text evidence="1">The sequence shown here is derived from an EMBL/GenBank/DDBJ whole genome shotgun (WGS) entry which is preliminary data.</text>
</comment>
<gene>
    <name evidence="1" type="ORF">AVEN_265398_1</name>
</gene>
<evidence type="ECO:0000313" key="1">
    <source>
        <dbReference type="EMBL" id="GBM67445.1"/>
    </source>
</evidence>
<proteinExistence type="predicted"/>
<organism evidence="1 2">
    <name type="scientific">Araneus ventricosus</name>
    <name type="common">Orbweaver spider</name>
    <name type="synonym">Epeira ventricosa</name>
    <dbReference type="NCBI Taxonomy" id="182803"/>
    <lineage>
        <taxon>Eukaryota</taxon>
        <taxon>Metazoa</taxon>
        <taxon>Ecdysozoa</taxon>
        <taxon>Arthropoda</taxon>
        <taxon>Chelicerata</taxon>
        <taxon>Arachnida</taxon>
        <taxon>Araneae</taxon>
        <taxon>Araneomorphae</taxon>
        <taxon>Entelegynae</taxon>
        <taxon>Araneoidea</taxon>
        <taxon>Araneidae</taxon>
        <taxon>Araneus</taxon>
    </lineage>
</organism>
<reference evidence="1 2" key="1">
    <citation type="journal article" date="2019" name="Sci. Rep.">
        <title>Orb-weaving spider Araneus ventricosus genome elucidates the spidroin gene catalogue.</title>
        <authorList>
            <person name="Kono N."/>
            <person name="Nakamura H."/>
            <person name="Ohtoshi R."/>
            <person name="Moran D.A.P."/>
            <person name="Shinohara A."/>
            <person name="Yoshida Y."/>
            <person name="Fujiwara M."/>
            <person name="Mori M."/>
            <person name="Tomita M."/>
            <person name="Arakawa K."/>
        </authorList>
    </citation>
    <scope>NUCLEOTIDE SEQUENCE [LARGE SCALE GENOMIC DNA]</scope>
</reference>